<dbReference type="AlphaFoldDB" id="A0A937DGT6"/>
<dbReference type="PANTHER" id="PTHR43640:SF1">
    <property type="entry name" value="THIOREDOXIN-DEPENDENT PEROXIREDOXIN"/>
    <property type="match status" value="1"/>
</dbReference>
<keyword evidence="1" id="KW-0732">Signal</keyword>
<dbReference type="Gene3D" id="3.40.30.10">
    <property type="entry name" value="Glutaredoxin"/>
    <property type="match status" value="1"/>
</dbReference>
<reference evidence="3" key="1">
    <citation type="submission" date="2021-01" db="EMBL/GenBank/DDBJ databases">
        <title>Marivirga sp. nov., isolated from intertidal surface sediments.</title>
        <authorList>
            <person name="Zhang M."/>
        </authorList>
    </citation>
    <scope>NUCLEOTIDE SEQUENCE</scope>
    <source>
        <strain evidence="3">SM1354</strain>
    </source>
</reference>
<name>A0A937DGT6_9BACT</name>
<feature type="signal peptide" evidence="1">
    <location>
        <begin position="1"/>
        <end position="19"/>
    </location>
</feature>
<dbReference type="SUPFAM" id="SSF52833">
    <property type="entry name" value="Thioredoxin-like"/>
    <property type="match status" value="1"/>
</dbReference>
<dbReference type="EMBL" id="JAERQG010000002">
    <property type="protein sequence ID" value="MBL0765138.1"/>
    <property type="molecule type" value="Genomic_DNA"/>
</dbReference>
<keyword evidence="4" id="KW-1185">Reference proteome</keyword>
<accession>A0A937DGT6</accession>
<dbReference type="Proteomes" id="UP000642920">
    <property type="component" value="Unassembled WGS sequence"/>
</dbReference>
<feature type="chain" id="PRO_5038033679" evidence="1">
    <location>
        <begin position="20"/>
        <end position="193"/>
    </location>
</feature>
<dbReference type="InterPro" id="IPR036249">
    <property type="entry name" value="Thioredoxin-like_sf"/>
</dbReference>
<dbReference type="InterPro" id="IPR047262">
    <property type="entry name" value="PRX-like1"/>
</dbReference>
<gene>
    <name evidence="3" type="ORF">JKP34_07750</name>
</gene>
<evidence type="ECO:0000259" key="2">
    <source>
        <dbReference type="Pfam" id="PF00578"/>
    </source>
</evidence>
<proteinExistence type="predicted"/>
<dbReference type="Pfam" id="PF00578">
    <property type="entry name" value="AhpC-TSA"/>
    <property type="match status" value="1"/>
</dbReference>
<comment type="caution">
    <text evidence="3">The sequence shown here is derived from an EMBL/GenBank/DDBJ whole genome shotgun (WGS) entry which is preliminary data.</text>
</comment>
<sequence length="193" mass="21329">MKKFLLSISLLVIVVFANAQSIEGVSLKNVNTGKNEAASAIIGSSTTVIIFIDNECPYVNSYQARIKKFSAEALASGYNMIFINPHEEKKPNENSLALMKKFMSTSLWKGTLYSDSKQQLVEVLGATKLPEVFIVKSNGNSLKILYKGAFDDNPQNASQVKTQYATDALKAIEEKSQPQKSQMMAMGCRIKKF</sequence>
<evidence type="ECO:0000313" key="3">
    <source>
        <dbReference type="EMBL" id="MBL0765138.1"/>
    </source>
</evidence>
<organism evidence="3 4">
    <name type="scientific">Marivirga atlantica</name>
    <dbReference type="NCBI Taxonomy" id="1548457"/>
    <lineage>
        <taxon>Bacteria</taxon>
        <taxon>Pseudomonadati</taxon>
        <taxon>Bacteroidota</taxon>
        <taxon>Cytophagia</taxon>
        <taxon>Cytophagales</taxon>
        <taxon>Marivirgaceae</taxon>
        <taxon>Marivirga</taxon>
    </lineage>
</organism>
<dbReference type="PANTHER" id="PTHR43640">
    <property type="entry name" value="OS07G0260300 PROTEIN"/>
    <property type="match status" value="1"/>
</dbReference>
<evidence type="ECO:0000256" key="1">
    <source>
        <dbReference type="SAM" id="SignalP"/>
    </source>
</evidence>
<dbReference type="InterPro" id="IPR000866">
    <property type="entry name" value="AhpC/TSA"/>
</dbReference>
<evidence type="ECO:0000313" key="4">
    <source>
        <dbReference type="Proteomes" id="UP000642920"/>
    </source>
</evidence>
<feature type="domain" description="Alkyl hydroperoxide reductase subunit C/ Thiol specific antioxidant" evidence="2">
    <location>
        <begin position="27"/>
        <end position="140"/>
    </location>
</feature>
<dbReference type="RefSeq" id="WP_201919485.1">
    <property type="nucleotide sequence ID" value="NZ_JAERQG010000002.1"/>
</dbReference>
<protein>
    <submittedName>
        <fullName evidence="3">Redoxin family protein</fullName>
    </submittedName>
</protein>